<dbReference type="SUPFAM" id="SSF63380">
    <property type="entry name" value="Riboflavin synthase domain-like"/>
    <property type="match status" value="1"/>
</dbReference>
<dbReference type="AlphaFoldDB" id="A0AAJ5W527"/>
<accession>A0AAJ5W527</accession>
<reference evidence="2" key="1">
    <citation type="submission" date="2023-03" db="EMBL/GenBank/DDBJ databases">
        <title>Andean soil-derived lignocellulolytic bacterial consortium as a source of novel taxa and putative plastic-active enzymes.</title>
        <authorList>
            <person name="Diaz-Garcia L."/>
            <person name="Chuvochina M."/>
            <person name="Feuerriegel G."/>
            <person name="Bunk B."/>
            <person name="Sproer C."/>
            <person name="Streit W.R."/>
            <person name="Rodriguez L.M."/>
            <person name="Overmann J."/>
            <person name="Jimenez D.J."/>
        </authorList>
    </citation>
    <scope>NUCLEOTIDE SEQUENCE</scope>
    <source>
        <strain evidence="2">MAG 3858</strain>
    </source>
</reference>
<dbReference type="Gene3D" id="2.40.30.10">
    <property type="entry name" value="Translation factors"/>
    <property type="match status" value="1"/>
</dbReference>
<dbReference type="PANTHER" id="PTHR47354">
    <property type="entry name" value="NADH OXIDOREDUCTASE HCR"/>
    <property type="match status" value="1"/>
</dbReference>
<dbReference type="Pfam" id="PF08022">
    <property type="entry name" value="FAD_binding_8"/>
    <property type="match status" value="1"/>
</dbReference>
<dbReference type="Proteomes" id="UP001214530">
    <property type="component" value="Chromosome"/>
</dbReference>
<evidence type="ECO:0000313" key="3">
    <source>
        <dbReference type="Proteomes" id="UP001214530"/>
    </source>
</evidence>
<evidence type="ECO:0000313" key="2">
    <source>
        <dbReference type="EMBL" id="WEK18261.1"/>
    </source>
</evidence>
<feature type="domain" description="FAD-binding FR-type" evidence="1">
    <location>
        <begin position="1"/>
        <end position="102"/>
    </location>
</feature>
<dbReference type="PROSITE" id="PS51384">
    <property type="entry name" value="FAD_FR"/>
    <property type="match status" value="1"/>
</dbReference>
<protein>
    <submittedName>
        <fullName evidence="2">Flavodoxin reductase</fullName>
    </submittedName>
</protein>
<dbReference type="PRINTS" id="PR00410">
    <property type="entry name" value="PHEHYDRXLASE"/>
</dbReference>
<name>A0AAJ5W527_9SPHI</name>
<dbReference type="PANTHER" id="PTHR47354:SF5">
    <property type="entry name" value="PROTEIN RFBI"/>
    <property type="match status" value="1"/>
</dbReference>
<gene>
    <name evidence="2" type="ORF">P0Y49_15830</name>
</gene>
<dbReference type="InterPro" id="IPR050415">
    <property type="entry name" value="MRET"/>
</dbReference>
<dbReference type="InterPro" id="IPR039261">
    <property type="entry name" value="FNR_nucleotide-bd"/>
</dbReference>
<dbReference type="Pfam" id="PF00175">
    <property type="entry name" value="NAD_binding_1"/>
    <property type="match status" value="1"/>
</dbReference>
<dbReference type="InterPro" id="IPR001433">
    <property type="entry name" value="OxRdtase_FAD/NAD-bd"/>
</dbReference>
<organism evidence="2 3">
    <name type="scientific">Candidatus Pedobacter colombiensis</name>
    <dbReference type="NCBI Taxonomy" id="3121371"/>
    <lineage>
        <taxon>Bacteria</taxon>
        <taxon>Pseudomonadati</taxon>
        <taxon>Bacteroidota</taxon>
        <taxon>Sphingobacteriia</taxon>
        <taxon>Sphingobacteriales</taxon>
        <taxon>Sphingobacteriaceae</taxon>
        <taxon>Pedobacter</taxon>
    </lineage>
</organism>
<dbReference type="Gene3D" id="3.40.50.80">
    <property type="entry name" value="Nucleotide-binding domain of ferredoxin-NADP reductase (FNR) module"/>
    <property type="match status" value="1"/>
</dbReference>
<dbReference type="InterPro" id="IPR017938">
    <property type="entry name" value="Riboflavin_synthase-like_b-brl"/>
</dbReference>
<evidence type="ECO:0000259" key="1">
    <source>
        <dbReference type="PROSITE" id="PS51384"/>
    </source>
</evidence>
<sequence length="223" mass="25555">METHFVKIKSTEHVTHNVLKIITEKPPSFIFSPGQATEVSINKNGWKNELRPFTFTCLPDEDHLEFTIKTYPLRKGVTNQLLSLVENDELILHEVFGTISYKGEGVFIAGGAGVTPFICIFKHLQSKNEIGNNMLIFANKTKGDIILEQEFKKLLNKNFINILSREKIDEYPHGHITKEFLKANITDFNKKFYVCGPESMMDAIEKQLYDLGVNEKSIIKEEF</sequence>
<dbReference type="EMBL" id="CP119313">
    <property type="protein sequence ID" value="WEK18261.1"/>
    <property type="molecule type" value="Genomic_DNA"/>
</dbReference>
<dbReference type="InterPro" id="IPR017927">
    <property type="entry name" value="FAD-bd_FR_type"/>
</dbReference>
<dbReference type="GO" id="GO:0016491">
    <property type="term" value="F:oxidoreductase activity"/>
    <property type="evidence" value="ECO:0007669"/>
    <property type="project" value="InterPro"/>
</dbReference>
<proteinExistence type="predicted"/>
<dbReference type="SUPFAM" id="SSF52343">
    <property type="entry name" value="Ferredoxin reductase-like, C-terminal NADP-linked domain"/>
    <property type="match status" value="1"/>
</dbReference>
<dbReference type="InterPro" id="IPR013112">
    <property type="entry name" value="FAD-bd_8"/>
</dbReference>